<name>A0A2S6IE09_9ACTN</name>
<keyword evidence="5" id="KW-1185">Reference proteome</keyword>
<accession>A0A2S6IE09</accession>
<dbReference type="SMART" id="SM01204">
    <property type="entry name" value="FIST_C"/>
    <property type="match status" value="1"/>
</dbReference>
<reference evidence="4 5" key="1">
    <citation type="submission" date="2018-02" db="EMBL/GenBank/DDBJ databases">
        <title>Genomic Encyclopedia of Archaeal and Bacterial Type Strains, Phase II (KMG-II): from individual species to whole genera.</title>
        <authorList>
            <person name="Goeker M."/>
        </authorList>
    </citation>
    <scope>NUCLEOTIDE SEQUENCE [LARGE SCALE GENOMIC DNA]</scope>
    <source>
        <strain evidence="4 5">DSM 22857</strain>
    </source>
</reference>
<dbReference type="Pfam" id="PF10442">
    <property type="entry name" value="FIST_C"/>
    <property type="match status" value="1"/>
</dbReference>
<dbReference type="EMBL" id="PTJD01000014">
    <property type="protein sequence ID" value="PPK92426.1"/>
    <property type="molecule type" value="Genomic_DNA"/>
</dbReference>
<dbReference type="Proteomes" id="UP000239485">
    <property type="component" value="Unassembled WGS sequence"/>
</dbReference>
<dbReference type="PANTHER" id="PTHR40252:SF2">
    <property type="entry name" value="BLR0328 PROTEIN"/>
    <property type="match status" value="1"/>
</dbReference>
<dbReference type="SMART" id="SM00897">
    <property type="entry name" value="FIST"/>
    <property type="match status" value="1"/>
</dbReference>
<evidence type="ECO:0000259" key="2">
    <source>
        <dbReference type="SMART" id="SM00897"/>
    </source>
</evidence>
<proteinExistence type="predicted"/>
<dbReference type="InterPro" id="IPR019494">
    <property type="entry name" value="FIST_C"/>
</dbReference>
<dbReference type="OrthoDB" id="5151042at2"/>
<sequence length="397" mass="40127">MTVPQLDAGTMGVGHSGSPDPRQAARECVQAALAGRTPQPGDLLVVFTTVGEDVPAFFDEAAAAAGAATVVGCSAYGCYTTEAPGVGGCSAAYLPAGDLTFGVGTAESLGSDIAAATEAAVVQARADAGGSGEHDALLLMSDGLAGDQREVLRGAYRAAGAQVAIVGGAAADSLTQTGTYQYARGRTLTNGVVALWINSRRPVGIGVAHGWRPVGDLMVVTRASGNVVHELDGRPALEAYLEMRADAEAEFGAQDAPARSLAERLMDGPLGLPTTAGGYDVRHIFGEGPDGGLVMFGYVSDNAVVQVMTTSHDELLAAAQEATAVATRAIGRVSRGALVFSCTARLANLGEKVVEEGPAIARGLDGAPACGLFTYGEFGRSTGSSGFHNATVTVLAV</sequence>
<evidence type="ECO:0008006" key="6">
    <source>
        <dbReference type="Google" id="ProtNLM"/>
    </source>
</evidence>
<feature type="domain" description="FIST" evidence="2">
    <location>
        <begin position="40"/>
        <end position="235"/>
    </location>
</feature>
<evidence type="ECO:0000313" key="5">
    <source>
        <dbReference type="Proteomes" id="UP000239485"/>
    </source>
</evidence>
<dbReference type="AlphaFoldDB" id="A0A2S6IE09"/>
<gene>
    <name evidence="4" type="ORF">CLV92_11427</name>
</gene>
<evidence type="ECO:0000259" key="3">
    <source>
        <dbReference type="SMART" id="SM01204"/>
    </source>
</evidence>
<dbReference type="Pfam" id="PF08495">
    <property type="entry name" value="FIST"/>
    <property type="match status" value="1"/>
</dbReference>
<evidence type="ECO:0000256" key="1">
    <source>
        <dbReference type="SAM" id="MobiDB-lite"/>
    </source>
</evidence>
<dbReference type="RefSeq" id="WP_104434651.1">
    <property type="nucleotide sequence ID" value="NZ_PTJD01000014.1"/>
</dbReference>
<dbReference type="PANTHER" id="PTHR40252">
    <property type="entry name" value="BLR0328 PROTEIN"/>
    <property type="match status" value="1"/>
</dbReference>
<protein>
    <recommendedName>
        <fullName evidence="6">Small ligand-binding sensory domain FIST</fullName>
    </recommendedName>
</protein>
<feature type="domain" description="FIST C-domain" evidence="3">
    <location>
        <begin position="236"/>
        <end position="381"/>
    </location>
</feature>
<organism evidence="4 5">
    <name type="scientific">Kineococcus xinjiangensis</name>
    <dbReference type="NCBI Taxonomy" id="512762"/>
    <lineage>
        <taxon>Bacteria</taxon>
        <taxon>Bacillati</taxon>
        <taxon>Actinomycetota</taxon>
        <taxon>Actinomycetes</taxon>
        <taxon>Kineosporiales</taxon>
        <taxon>Kineosporiaceae</taxon>
        <taxon>Kineococcus</taxon>
    </lineage>
</organism>
<evidence type="ECO:0000313" key="4">
    <source>
        <dbReference type="EMBL" id="PPK92426.1"/>
    </source>
</evidence>
<feature type="region of interest" description="Disordered" evidence="1">
    <location>
        <begin position="1"/>
        <end position="24"/>
    </location>
</feature>
<dbReference type="InterPro" id="IPR013702">
    <property type="entry name" value="FIST_domain_N"/>
</dbReference>
<comment type="caution">
    <text evidence="4">The sequence shown here is derived from an EMBL/GenBank/DDBJ whole genome shotgun (WGS) entry which is preliminary data.</text>
</comment>